<protein>
    <submittedName>
        <fullName evidence="1">Uncharacterized protein</fullName>
    </submittedName>
</protein>
<reference evidence="1 2" key="1">
    <citation type="submission" date="2018-11" db="EMBL/GenBank/DDBJ databases">
        <authorList>
            <consortium name="Pathogen Informatics"/>
        </authorList>
    </citation>
    <scope>NUCLEOTIDE SEQUENCE [LARGE SCALE GENOMIC DNA]</scope>
    <source>
        <strain evidence="1 2">Zambia</strain>
    </source>
</reference>
<dbReference type="Proteomes" id="UP000277204">
    <property type="component" value="Unassembled WGS sequence"/>
</dbReference>
<gene>
    <name evidence="1" type="ORF">SMRZ_LOCUS19797</name>
</gene>
<sequence>MIAFWKFGSYLVASRASSEARAIVRTAFAKSVSPGSSFVDTMAMSVSSSVVELLGIRLDATSDGRNLRNVNIGCQKSHLNKANAQR</sequence>
<evidence type="ECO:0000313" key="2">
    <source>
        <dbReference type="Proteomes" id="UP000277204"/>
    </source>
</evidence>
<organism evidence="1 2">
    <name type="scientific">Schistosoma margrebowiei</name>
    <dbReference type="NCBI Taxonomy" id="48269"/>
    <lineage>
        <taxon>Eukaryota</taxon>
        <taxon>Metazoa</taxon>
        <taxon>Spiralia</taxon>
        <taxon>Lophotrochozoa</taxon>
        <taxon>Platyhelminthes</taxon>
        <taxon>Trematoda</taxon>
        <taxon>Digenea</taxon>
        <taxon>Strigeidida</taxon>
        <taxon>Schistosomatoidea</taxon>
        <taxon>Schistosomatidae</taxon>
        <taxon>Schistosoma</taxon>
    </lineage>
</organism>
<keyword evidence="2" id="KW-1185">Reference proteome</keyword>
<accession>A0A183MUS2</accession>
<dbReference type="AlphaFoldDB" id="A0A183MUS2"/>
<proteinExistence type="predicted"/>
<evidence type="ECO:0000313" key="1">
    <source>
        <dbReference type="EMBL" id="VDP32986.1"/>
    </source>
</evidence>
<dbReference type="EMBL" id="UZAI01018081">
    <property type="protein sequence ID" value="VDP32986.1"/>
    <property type="molecule type" value="Genomic_DNA"/>
</dbReference>
<name>A0A183MUS2_9TREM</name>